<keyword evidence="2" id="KW-1185">Reference proteome</keyword>
<organism evidence="1 2">
    <name type="scientific">Zarea fungicola</name>
    <dbReference type="NCBI Taxonomy" id="93591"/>
    <lineage>
        <taxon>Eukaryota</taxon>
        <taxon>Fungi</taxon>
        <taxon>Dikarya</taxon>
        <taxon>Ascomycota</taxon>
        <taxon>Pezizomycotina</taxon>
        <taxon>Sordariomycetes</taxon>
        <taxon>Hypocreomycetidae</taxon>
        <taxon>Hypocreales</taxon>
        <taxon>Cordycipitaceae</taxon>
        <taxon>Zarea</taxon>
    </lineage>
</organism>
<gene>
    <name evidence="1" type="ORF">NQ176_g9202</name>
</gene>
<protein>
    <submittedName>
        <fullName evidence="1">Uncharacterized protein</fullName>
    </submittedName>
</protein>
<name>A0ACC1MN26_9HYPO</name>
<evidence type="ECO:0000313" key="1">
    <source>
        <dbReference type="EMBL" id="KAJ2968390.1"/>
    </source>
</evidence>
<evidence type="ECO:0000313" key="2">
    <source>
        <dbReference type="Proteomes" id="UP001143910"/>
    </source>
</evidence>
<dbReference type="EMBL" id="JANJQO010002012">
    <property type="protein sequence ID" value="KAJ2968390.1"/>
    <property type="molecule type" value="Genomic_DNA"/>
</dbReference>
<sequence length="220" mass="21743">MHGFTVLSLFTTTALVAAQQEIYFLPLVTYNNQLAARQQNCASVGEKPCGVYCMLLTDTCCGNGAGACHLGTVCGLADNGIYGCCPIGRNCRGNAPDPSVTTKIGSPRPTSTISTSNDGPTSITSTSTKALTTTSASSRGFTSVFSSTSSSTVVTGGSADSSTNTIPQPTSGSGSGSSGGDGSNGGNNNGNGIVTASAGMARISLVTLAGGFIAAVASLL</sequence>
<reference evidence="1" key="1">
    <citation type="submission" date="2022-08" db="EMBL/GenBank/DDBJ databases">
        <title>Genome Sequence of Lecanicillium fungicola.</title>
        <authorList>
            <person name="Buettner E."/>
        </authorList>
    </citation>
    <scope>NUCLEOTIDE SEQUENCE</scope>
    <source>
        <strain evidence="1">Babe33</strain>
    </source>
</reference>
<comment type="caution">
    <text evidence="1">The sequence shown here is derived from an EMBL/GenBank/DDBJ whole genome shotgun (WGS) entry which is preliminary data.</text>
</comment>
<proteinExistence type="predicted"/>
<accession>A0ACC1MN26</accession>
<dbReference type="Proteomes" id="UP001143910">
    <property type="component" value="Unassembled WGS sequence"/>
</dbReference>